<evidence type="ECO:0000313" key="3">
    <source>
        <dbReference type="Proteomes" id="UP000613974"/>
    </source>
</evidence>
<dbReference type="EMBL" id="BNEC01000003">
    <property type="protein sequence ID" value="GHI68069.1"/>
    <property type="molecule type" value="Genomic_DNA"/>
</dbReference>
<evidence type="ECO:0000313" key="2">
    <source>
        <dbReference type="EMBL" id="GHI68069.1"/>
    </source>
</evidence>
<comment type="caution">
    <text evidence="2">The sequence shown here is derived from an EMBL/GenBank/DDBJ whole genome shotgun (WGS) entry which is preliminary data.</text>
</comment>
<gene>
    <name evidence="2" type="ORF">Snoj_19870</name>
</gene>
<reference evidence="3" key="1">
    <citation type="submission" date="2023-07" db="EMBL/GenBank/DDBJ databases">
        <title>Whole genome shotgun sequence of Streptomyces nojiriensis NBRC 13794.</title>
        <authorList>
            <person name="Komaki H."/>
            <person name="Tamura T."/>
        </authorList>
    </citation>
    <scope>NUCLEOTIDE SEQUENCE [LARGE SCALE GENOMIC DNA]</scope>
    <source>
        <strain evidence="3">NBRC 13794</strain>
    </source>
</reference>
<accession>A0ABQ3SIU0</accession>
<name>A0ABQ3SIU0_9ACTN</name>
<protein>
    <submittedName>
        <fullName evidence="2">Uncharacterized protein</fullName>
    </submittedName>
</protein>
<sequence length="76" mass="7490">MKPTVAALAVPASPMTSAEATAEAPTSVRFTEVVMAVSAFLREPEVGGCAAAAVSSGGRPDRTLGGPAAARRHAPG</sequence>
<proteinExistence type="predicted"/>
<evidence type="ECO:0000256" key="1">
    <source>
        <dbReference type="SAM" id="MobiDB-lite"/>
    </source>
</evidence>
<organism evidence="2 3">
    <name type="scientific">Streptomyces nojiriensis</name>
    <dbReference type="NCBI Taxonomy" id="66374"/>
    <lineage>
        <taxon>Bacteria</taxon>
        <taxon>Bacillati</taxon>
        <taxon>Actinomycetota</taxon>
        <taxon>Actinomycetes</taxon>
        <taxon>Kitasatosporales</taxon>
        <taxon>Streptomycetaceae</taxon>
        <taxon>Streptomyces</taxon>
    </lineage>
</organism>
<feature type="region of interest" description="Disordered" evidence="1">
    <location>
        <begin position="52"/>
        <end position="76"/>
    </location>
</feature>
<keyword evidence="3" id="KW-1185">Reference proteome</keyword>
<dbReference type="Proteomes" id="UP000613974">
    <property type="component" value="Unassembled WGS sequence"/>
</dbReference>